<organism evidence="1 2">
    <name type="scientific">Branchiibius hedensis</name>
    <dbReference type="NCBI Taxonomy" id="672460"/>
    <lineage>
        <taxon>Bacteria</taxon>
        <taxon>Bacillati</taxon>
        <taxon>Actinomycetota</taxon>
        <taxon>Actinomycetes</taxon>
        <taxon>Micrococcales</taxon>
        <taxon>Dermacoccaceae</taxon>
        <taxon>Branchiibius</taxon>
    </lineage>
</organism>
<protein>
    <recommendedName>
        <fullName evidence="3">DUF2505 domain-containing protein</fullName>
    </recommendedName>
</protein>
<dbReference type="Proteomes" id="UP000250028">
    <property type="component" value="Unassembled WGS sequence"/>
</dbReference>
<evidence type="ECO:0008006" key="3">
    <source>
        <dbReference type="Google" id="ProtNLM"/>
    </source>
</evidence>
<dbReference type="EMBL" id="UESZ01000001">
    <property type="protein sequence ID" value="SSA34807.1"/>
    <property type="molecule type" value="Genomic_DNA"/>
</dbReference>
<dbReference type="OrthoDB" id="3266819at2"/>
<gene>
    <name evidence="1" type="ORF">SAMN04489750_2137</name>
</gene>
<sequence>MAKHIEHSWTLPADPATVFTMLTDESFQHATGDATGAVAVTAAVTQDGSDTVIDTVRTMSTDGAPSAFKAMVGDQLDVVIQQRWGAAAADGSRTGTTRIEVRDKPVSFEGPCSLKPGGDGSELSLSGDVRCSMPFVGGRIEGAVAPALLHGFKVEEKQGRAYLAG</sequence>
<evidence type="ECO:0000313" key="2">
    <source>
        <dbReference type="Proteomes" id="UP000250028"/>
    </source>
</evidence>
<accession>A0A2Y8ZY42</accession>
<dbReference type="SUPFAM" id="SSF55961">
    <property type="entry name" value="Bet v1-like"/>
    <property type="match status" value="1"/>
</dbReference>
<dbReference type="RefSeq" id="WP_109685658.1">
    <property type="nucleotide sequence ID" value="NZ_QGDN01000001.1"/>
</dbReference>
<dbReference type="AlphaFoldDB" id="A0A2Y8ZY42"/>
<reference evidence="2" key="1">
    <citation type="submission" date="2016-10" db="EMBL/GenBank/DDBJ databases">
        <authorList>
            <person name="Varghese N."/>
            <person name="Submissions S."/>
        </authorList>
    </citation>
    <scope>NUCLEOTIDE SEQUENCE [LARGE SCALE GENOMIC DNA]</scope>
    <source>
        <strain evidence="2">DSM 22951</strain>
    </source>
</reference>
<name>A0A2Y8ZY42_9MICO</name>
<evidence type="ECO:0000313" key="1">
    <source>
        <dbReference type="EMBL" id="SSA34807.1"/>
    </source>
</evidence>
<proteinExistence type="predicted"/>
<keyword evidence="2" id="KW-1185">Reference proteome</keyword>
<dbReference type="Pfam" id="PF10698">
    <property type="entry name" value="DUF2505"/>
    <property type="match status" value="1"/>
</dbReference>
<dbReference type="InterPro" id="IPR019639">
    <property type="entry name" value="DUF2505"/>
</dbReference>